<reference evidence="1" key="1">
    <citation type="journal article" date="2021" name="Proc. Natl. Acad. Sci. U.S.A.">
        <title>A Catalog of Tens of Thousands of Viruses from Human Metagenomes Reveals Hidden Associations with Chronic Diseases.</title>
        <authorList>
            <person name="Tisza M.J."/>
            <person name="Buck C.B."/>
        </authorList>
    </citation>
    <scope>NUCLEOTIDE SEQUENCE</scope>
    <source>
        <strain evidence="1">CtkfK18</strain>
    </source>
</reference>
<evidence type="ECO:0000313" key="1">
    <source>
        <dbReference type="EMBL" id="DAG05915.1"/>
    </source>
</evidence>
<dbReference type="EMBL" id="BK016265">
    <property type="protein sequence ID" value="DAG05915.1"/>
    <property type="molecule type" value="Genomic_DNA"/>
</dbReference>
<organism evidence="1">
    <name type="scientific">Myoviridae sp. ctkfK18</name>
    <dbReference type="NCBI Taxonomy" id="2825165"/>
    <lineage>
        <taxon>Viruses</taxon>
        <taxon>Duplodnaviria</taxon>
        <taxon>Heunggongvirae</taxon>
        <taxon>Uroviricota</taxon>
        <taxon>Caudoviricetes</taxon>
    </lineage>
</organism>
<sequence>MYRSKKKIYSDNVNDKQISLVEYTYYKDDDKINYFNYAVNISYNTRTIYGCTKVQNEKVFKQKVNPSNMSNIRKNIITNMRKINFGIMNDIDIDNIIQRII</sequence>
<accession>A0A8S5VH22</accession>
<name>A0A8S5VH22_9CAUD</name>
<proteinExistence type="predicted"/>
<protein>
    <submittedName>
        <fullName evidence="1">Uncharacterized protein</fullName>
    </submittedName>
</protein>